<keyword evidence="1" id="KW-0472">Membrane</keyword>
<protein>
    <submittedName>
        <fullName evidence="2">Uncharacterized protein</fullName>
    </submittedName>
</protein>
<evidence type="ECO:0000313" key="2">
    <source>
        <dbReference type="EMBL" id="KAG6484112.1"/>
    </source>
</evidence>
<sequence length="85" mass="9576">MGAETPMNYLKILVLHFFSIGISLTIRSLVWSAFSIHDQLQYWLGTVNGNEVWHIESSCENAKIPKAGMQFTVKPLVKDSTHGLE</sequence>
<comment type="caution">
    <text evidence="2">The sequence shown here is derived from an EMBL/GenBank/DDBJ whole genome shotgun (WGS) entry which is preliminary data.</text>
</comment>
<feature type="transmembrane region" description="Helical" evidence="1">
    <location>
        <begin position="12"/>
        <end position="34"/>
    </location>
</feature>
<keyword evidence="3" id="KW-1185">Reference proteome</keyword>
<name>A0A8J5KLY2_ZINOF</name>
<dbReference type="EMBL" id="JACMSC010000016">
    <property type="protein sequence ID" value="KAG6484112.1"/>
    <property type="molecule type" value="Genomic_DNA"/>
</dbReference>
<evidence type="ECO:0000313" key="3">
    <source>
        <dbReference type="Proteomes" id="UP000734854"/>
    </source>
</evidence>
<dbReference type="Proteomes" id="UP000734854">
    <property type="component" value="Unassembled WGS sequence"/>
</dbReference>
<dbReference type="AlphaFoldDB" id="A0A8J5KLY2"/>
<evidence type="ECO:0000256" key="1">
    <source>
        <dbReference type="SAM" id="Phobius"/>
    </source>
</evidence>
<keyword evidence="1" id="KW-0812">Transmembrane</keyword>
<gene>
    <name evidence="2" type="ORF">ZIOFF_060906</name>
</gene>
<organism evidence="2 3">
    <name type="scientific">Zingiber officinale</name>
    <name type="common">Ginger</name>
    <name type="synonym">Amomum zingiber</name>
    <dbReference type="NCBI Taxonomy" id="94328"/>
    <lineage>
        <taxon>Eukaryota</taxon>
        <taxon>Viridiplantae</taxon>
        <taxon>Streptophyta</taxon>
        <taxon>Embryophyta</taxon>
        <taxon>Tracheophyta</taxon>
        <taxon>Spermatophyta</taxon>
        <taxon>Magnoliopsida</taxon>
        <taxon>Liliopsida</taxon>
        <taxon>Zingiberales</taxon>
        <taxon>Zingiberaceae</taxon>
        <taxon>Zingiber</taxon>
    </lineage>
</organism>
<keyword evidence="1" id="KW-1133">Transmembrane helix</keyword>
<accession>A0A8J5KLY2</accession>
<reference evidence="2 3" key="1">
    <citation type="submission" date="2020-08" db="EMBL/GenBank/DDBJ databases">
        <title>Plant Genome Project.</title>
        <authorList>
            <person name="Zhang R.-G."/>
        </authorList>
    </citation>
    <scope>NUCLEOTIDE SEQUENCE [LARGE SCALE GENOMIC DNA]</scope>
    <source>
        <tissue evidence="2">Rhizome</tissue>
    </source>
</reference>
<proteinExistence type="predicted"/>